<accession>A0ABT1JMX4</accession>
<proteinExistence type="inferred from homology"/>
<dbReference type="InterPro" id="IPR001872">
    <property type="entry name" value="Peptidase_A8"/>
</dbReference>
<dbReference type="HAMAP" id="MF_00161">
    <property type="entry name" value="LspA"/>
    <property type="match status" value="1"/>
</dbReference>
<protein>
    <recommendedName>
        <fullName evidence="9">Lipoprotein signal peptidase</fullName>
        <ecNumber evidence="9">3.4.23.36</ecNumber>
    </recommendedName>
    <alternativeName>
        <fullName evidence="9">Prolipoprotein signal peptidase</fullName>
    </alternativeName>
    <alternativeName>
        <fullName evidence="9">Signal peptidase II</fullName>
        <shortName evidence="9">SPase II</shortName>
    </alternativeName>
</protein>
<reference evidence="12 13" key="1">
    <citation type="submission" date="2013-07" db="EMBL/GenBank/DDBJ databases">
        <authorList>
            <consortium name="DOE Joint Genome Institute"/>
            <person name="Reeve W."/>
            <person name="Huntemann M."/>
            <person name="Han J."/>
            <person name="Chen A."/>
            <person name="Kyrpides N."/>
            <person name="Mavromatis K."/>
            <person name="Markowitz V."/>
            <person name="Palaniappan K."/>
            <person name="Ivanova N."/>
            <person name="Schaumberg A."/>
            <person name="Pati A."/>
            <person name="Liolios K."/>
            <person name="Nordberg H.P."/>
            <person name="Cantor M.N."/>
            <person name="Hua S.X."/>
            <person name="Woyke T."/>
        </authorList>
    </citation>
    <scope>NUCLEOTIDE SEQUENCE [LARGE SCALE GENOMIC DNA]</scope>
    <source>
        <strain evidence="12 13">DSM 43889</strain>
    </source>
</reference>
<evidence type="ECO:0000256" key="5">
    <source>
        <dbReference type="ARBA" id="ARBA00022750"/>
    </source>
</evidence>
<feature type="region of interest" description="Disordered" evidence="11">
    <location>
        <begin position="186"/>
        <end position="232"/>
    </location>
</feature>
<keyword evidence="4 9" id="KW-0812">Transmembrane</keyword>
<dbReference type="NCBIfam" id="TIGR00077">
    <property type="entry name" value="lspA"/>
    <property type="match status" value="1"/>
</dbReference>
<reference evidence="12 13" key="2">
    <citation type="submission" date="2022-06" db="EMBL/GenBank/DDBJ databases">
        <title>Genomic Encyclopedia of Type Strains, Phase I: the one thousand microbial genomes (KMG-I) project.</title>
        <authorList>
            <person name="Kyrpides N."/>
        </authorList>
    </citation>
    <scope>NUCLEOTIDE SEQUENCE [LARGE SCALE GENOMIC DNA]</scope>
    <source>
        <strain evidence="12 13">DSM 43889</strain>
    </source>
</reference>
<sequence>MSAADATDTAEGTVGTDPAPAVTGPAVRTGALLVAVTVVLGIALDQLTKWWALEALGDGTVIPLLPTTSFRLVFNPGVAFGMGSEIGPALTVVLIGVVLFLIGWLVMHVRRREGLANQLLLAVVVAGACGNLADRLFRAEDGPLTGHVVDFIAVDWFAVFNVADIFTTCGVLAFAVLVFWQEGRRPADGEAEGDGTSGTGTAARGDADGTPPPATPAPGAERSALGGSASTD</sequence>
<dbReference type="EMBL" id="AUBJ02000001">
    <property type="protein sequence ID" value="MCP2333867.1"/>
    <property type="molecule type" value="Genomic_DNA"/>
</dbReference>
<evidence type="ECO:0000256" key="9">
    <source>
        <dbReference type="HAMAP-Rule" id="MF_00161"/>
    </source>
</evidence>
<evidence type="ECO:0000256" key="2">
    <source>
        <dbReference type="ARBA" id="ARBA00022475"/>
    </source>
</evidence>
<feature type="transmembrane region" description="Helical" evidence="9">
    <location>
        <begin position="157"/>
        <end position="180"/>
    </location>
</feature>
<dbReference type="RefSeq" id="WP_026419044.1">
    <property type="nucleotide sequence ID" value="NZ_AUBJ02000001.1"/>
</dbReference>
<organism evidence="12 13">
    <name type="scientific">Actinoalloteichus caeruleus DSM 43889</name>
    <dbReference type="NCBI Taxonomy" id="1120930"/>
    <lineage>
        <taxon>Bacteria</taxon>
        <taxon>Bacillati</taxon>
        <taxon>Actinomycetota</taxon>
        <taxon>Actinomycetes</taxon>
        <taxon>Pseudonocardiales</taxon>
        <taxon>Pseudonocardiaceae</taxon>
        <taxon>Actinoalloteichus</taxon>
        <taxon>Actinoalloteichus cyanogriseus</taxon>
    </lineage>
</organism>
<evidence type="ECO:0000256" key="8">
    <source>
        <dbReference type="ARBA" id="ARBA00023136"/>
    </source>
</evidence>
<keyword evidence="5 9" id="KW-0064">Aspartyl protease</keyword>
<comment type="caution">
    <text evidence="12">The sequence shown here is derived from an EMBL/GenBank/DDBJ whole genome shotgun (WGS) entry which is preliminary data.</text>
</comment>
<comment type="similarity">
    <text evidence="1 9 10">Belongs to the peptidase A8 family.</text>
</comment>
<keyword evidence="3 9" id="KW-0645">Protease</keyword>
<feature type="active site" evidence="9">
    <location>
        <position position="150"/>
    </location>
</feature>
<comment type="pathway">
    <text evidence="9">Protein modification; lipoprotein biosynthesis (signal peptide cleavage).</text>
</comment>
<keyword evidence="7 9" id="KW-1133">Transmembrane helix</keyword>
<feature type="region of interest" description="Disordered" evidence="11">
    <location>
        <begin position="1"/>
        <end position="21"/>
    </location>
</feature>
<comment type="function">
    <text evidence="9">This protein specifically catalyzes the removal of signal peptides from prolipoproteins.</text>
</comment>
<feature type="transmembrane region" description="Helical" evidence="9">
    <location>
        <begin position="86"/>
        <end position="107"/>
    </location>
</feature>
<keyword evidence="8 9" id="KW-0472">Membrane</keyword>
<dbReference type="PRINTS" id="PR00781">
    <property type="entry name" value="LIPOSIGPTASE"/>
</dbReference>
<dbReference type="Pfam" id="PF01252">
    <property type="entry name" value="Peptidase_A8"/>
    <property type="match status" value="1"/>
</dbReference>
<gene>
    <name evidence="9" type="primary">lspA</name>
    <name evidence="12" type="ORF">G443_004137</name>
</gene>
<comment type="catalytic activity">
    <reaction evidence="9">
        <text>Release of signal peptides from bacterial membrane prolipoproteins. Hydrolyzes -Xaa-Yaa-Zaa-|-(S,diacylglyceryl)Cys-, in which Xaa is hydrophobic (preferably Leu), and Yaa (Ala or Ser) and Zaa (Gly or Ala) have small, neutral side chains.</text>
        <dbReference type="EC" id="3.4.23.36"/>
    </reaction>
</comment>
<evidence type="ECO:0000256" key="10">
    <source>
        <dbReference type="RuleBase" id="RU004181"/>
    </source>
</evidence>
<evidence type="ECO:0000256" key="6">
    <source>
        <dbReference type="ARBA" id="ARBA00022801"/>
    </source>
</evidence>
<feature type="transmembrane region" description="Helical" evidence="9">
    <location>
        <begin position="119"/>
        <end position="137"/>
    </location>
</feature>
<feature type="transmembrane region" description="Helical" evidence="9">
    <location>
        <begin position="26"/>
        <end position="44"/>
    </location>
</feature>
<evidence type="ECO:0000256" key="3">
    <source>
        <dbReference type="ARBA" id="ARBA00022670"/>
    </source>
</evidence>
<evidence type="ECO:0000256" key="11">
    <source>
        <dbReference type="SAM" id="MobiDB-lite"/>
    </source>
</evidence>
<dbReference type="PANTHER" id="PTHR33695">
    <property type="entry name" value="LIPOPROTEIN SIGNAL PEPTIDASE"/>
    <property type="match status" value="1"/>
</dbReference>
<dbReference type="EC" id="3.4.23.36" evidence="9"/>
<evidence type="ECO:0000313" key="12">
    <source>
        <dbReference type="EMBL" id="MCP2333867.1"/>
    </source>
</evidence>
<evidence type="ECO:0000256" key="7">
    <source>
        <dbReference type="ARBA" id="ARBA00022989"/>
    </source>
</evidence>
<evidence type="ECO:0000256" key="4">
    <source>
        <dbReference type="ARBA" id="ARBA00022692"/>
    </source>
</evidence>
<keyword evidence="2 9" id="KW-1003">Cell membrane</keyword>
<dbReference type="PANTHER" id="PTHR33695:SF1">
    <property type="entry name" value="LIPOPROTEIN SIGNAL PEPTIDASE"/>
    <property type="match status" value="1"/>
</dbReference>
<comment type="subcellular location">
    <subcellularLocation>
        <location evidence="9">Cell membrane</location>
        <topology evidence="9">Multi-pass membrane protein</topology>
    </subcellularLocation>
</comment>
<evidence type="ECO:0000256" key="1">
    <source>
        <dbReference type="ARBA" id="ARBA00006139"/>
    </source>
</evidence>
<feature type="active site" evidence="9">
    <location>
        <position position="164"/>
    </location>
</feature>
<evidence type="ECO:0000313" key="13">
    <source>
        <dbReference type="Proteomes" id="UP000791080"/>
    </source>
</evidence>
<keyword evidence="13" id="KW-1185">Reference proteome</keyword>
<keyword evidence="6 9" id="KW-0378">Hydrolase</keyword>
<name>A0ABT1JMX4_ACTCY</name>
<dbReference type="Proteomes" id="UP000791080">
    <property type="component" value="Unassembled WGS sequence"/>
</dbReference>